<dbReference type="InParanoid" id="A0A6J2XVA7"/>
<feature type="transmembrane region" description="Helical" evidence="8">
    <location>
        <begin position="1194"/>
        <end position="1214"/>
    </location>
</feature>
<dbReference type="PANTHER" id="PTHR10877">
    <property type="entry name" value="POLYCYSTIN FAMILY MEMBER"/>
    <property type="match status" value="1"/>
</dbReference>
<dbReference type="PANTHER" id="PTHR10877:SF183">
    <property type="entry name" value="AT14535P-RELATED"/>
    <property type="match status" value="1"/>
</dbReference>
<dbReference type="Gene3D" id="2.60.60.20">
    <property type="entry name" value="PLAT/LH2 domain"/>
    <property type="match status" value="1"/>
</dbReference>
<evidence type="ECO:0000256" key="3">
    <source>
        <dbReference type="ARBA" id="ARBA00022692"/>
    </source>
</evidence>
<dbReference type="Pfam" id="PF08016">
    <property type="entry name" value="PKD_channel"/>
    <property type="match status" value="1"/>
</dbReference>
<dbReference type="InterPro" id="IPR013122">
    <property type="entry name" value="PKD1_2_channel"/>
</dbReference>
<reference evidence="12" key="1">
    <citation type="submission" date="2025-08" db="UniProtKB">
        <authorList>
            <consortium name="RefSeq"/>
        </authorList>
    </citation>
    <scope>IDENTIFICATION</scope>
    <source>
        <tissue evidence="12">Gonads</tissue>
    </source>
</reference>
<keyword evidence="4 9" id="KW-0732">Signal</keyword>
<dbReference type="Pfam" id="PF01477">
    <property type="entry name" value="PLAT"/>
    <property type="match status" value="1"/>
</dbReference>
<dbReference type="Proteomes" id="UP000504635">
    <property type="component" value="Unplaced"/>
</dbReference>
<comment type="subcellular location">
    <subcellularLocation>
        <location evidence="1">Membrane</location>
        <topology evidence="1">Multi-pass membrane protein</topology>
    </subcellularLocation>
</comment>
<evidence type="ECO:0000256" key="9">
    <source>
        <dbReference type="SAM" id="SignalP"/>
    </source>
</evidence>
<evidence type="ECO:0000256" key="8">
    <source>
        <dbReference type="SAM" id="Phobius"/>
    </source>
</evidence>
<feature type="transmembrane region" description="Helical" evidence="8">
    <location>
        <begin position="1276"/>
        <end position="1299"/>
    </location>
</feature>
<proteinExistence type="inferred from homology"/>
<keyword evidence="6 8" id="KW-0472">Membrane</keyword>
<dbReference type="OrthoDB" id="5322100at2759"/>
<dbReference type="InterPro" id="IPR027359">
    <property type="entry name" value="Volt_channel_dom_sf"/>
</dbReference>
<protein>
    <submittedName>
        <fullName evidence="12">Uncharacterized protein LOC115881265</fullName>
    </submittedName>
</protein>
<dbReference type="KEGG" id="soy:115881265"/>
<evidence type="ECO:0000256" key="7">
    <source>
        <dbReference type="PROSITE-ProRule" id="PRU00152"/>
    </source>
</evidence>
<dbReference type="Pfam" id="PF02010">
    <property type="entry name" value="REJ"/>
    <property type="match status" value="1"/>
</dbReference>
<dbReference type="Gene3D" id="1.20.120.350">
    <property type="entry name" value="Voltage-gated potassium channels. Chain C"/>
    <property type="match status" value="1"/>
</dbReference>
<accession>A0A6J2XVA7</accession>
<comment type="similarity">
    <text evidence="2">Belongs to the polycystin family.</text>
</comment>
<evidence type="ECO:0000256" key="2">
    <source>
        <dbReference type="ARBA" id="ARBA00007200"/>
    </source>
</evidence>
<dbReference type="SMART" id="SM00308">
    <property type="entry name" value="LH2"/>
    <property type="match status" value="1"/>
</dbReference>
<feature type="chain" id="PRO_5026770045" evidence="9">
    <location>
        <begin position="28"/>
        <end position="2061"/>
    </location>
</feature>
<dbReference type="InterPro" id="IPR046791">
    <property type="entry name" value="Polycystin_dom"/>
</dbReference>
<feature type="transmembrane region" description="Helical" evidence="8">
    <location>
        <begin position="1694"/>
        <end position="1719"/>
    </location>
</feature>
<feature type="transmembrane region" description="Helical" evidence="8">
    <location>
        <begin position="1786"/>
        <end position="1810"/>
    </location>
</feature>
<dbReference type="GO" id="GO:0050982">
    <property type="term" value="P:detection of mechanical stimulus"/>
    <property type="evidence" value="ECO:0007669"/>
    <property type="project" value="TreeGrafter"/>
</dbReference>
<organism evidence="11 12">
    <name type="scientific">Sitophilus oryzae</name>
    <name type="common">Rice weevil</name>
    <name type="synonym">Curculio oryzae</name>
    <dbReference type="NCBI Taxonomy" id="7048"/>
    <lineage>
        <taxon>Eukaryota</taxon>
        <taxon>Metazoa</taxon>
        <taxon>Ecdysozoa</taxon>
        <taxon>Arthropoda</taxon>
        <taxon>Hexapoda</taxon>
        <taxon>Insecta</taxon>
        <taxon>Pterygota</taxon>
        <taxon>Neoptera</taxon>
        <taxon>Endopterygota</taxon>
        <taxon>Coleoptera</taxon>
        <taxon>Polyphaga</taxon>
        <taxon>Cucujiformia</taxon>
        <taxon>Curculionidae</taxon>
        <taxon>Dryophthorinae</taxon>
        <taxon>Sitophilus</taxon>
    </lineage>
</organism>
<comment type="caution">
    <text evidence="7">Lacks conserved residue(s) required for the propagation of feature annotation.</text>
</comment>
<keyword evidence="5 8" id="KW-1133">Transmembrane helix</keyword>
<feature type="transmembrane region" description="Helical" evidence="8">
    <location>
        <begin position="1739"/>
        <end position="1765"/>
    </location>
</feature>
<dbReference type="InterPro" id="IPR036392">
    <property type="entry name" value="PLAT/LH2_dom_sf"/>
</dbReference>
<evidence type="ECO:0000256" key="5">
    <source>
        <dbReference type="ARBA" id="ARBA00022989"/>
    </source>
</evidence>
<feature type="transmembrane region" description="Helical" evidence="8">
    <location>
        <begin position="1234"/>
        <end position="1256"/>
    </location>
</feature>
<evidence type="ECO:0000256" key="4">
    <source>
        <dbReference type="ARBA" id="ARBA00022729"/>
    </source>
</evidence>
<dbReference type="GO" id="GO:0005262">
    <property type="term" value="F:calcium channel activity"/>
    <property type="evidence" value="ECO:0007669"/>
    <property type="project" value="TreeGrafter"/>
</dbReference>
<dbReference type="InterPro" id="IPR051223">
    <property type="entry name" value="Polycystin"/>
</dbReference>
<feature type="transmembrane region" description="Helical" evidence="8">
    <location>
        <begin position="1664"/>
        <end position="1682"/>
    </location>
</feature>
<dbReference type="PROSITE" id="PS50095">
    <property type="entry name" value="PLAT"/>
    <property type="match status" value="1"/>
</dbReference>
<feature type="signal peptide" evidence="9">
    <location>
        <begin position="1"/>
        <end position="27"/>
    </location>
</feature>
<keyword evidence="11" id="KW-1185">Reference proteome</keyword>
<feature type="transmembrane region" description="Helical" evidence="8">
    <location>
        <begin position="1311"/>
        <end position="1334"/>
    </location>
</feature>
<dbReference type="GO" id="GO:0016020">
    <property type="term" value="C:membrane"/>
    <property type="evidence" value="ECO:0007669"/>
    <property type="project" value="UniProtKB-SubCell"/>
</dbReference>
<gene>
    <name evidence="12" type="primary">LOC115881265</name>
</gene>
<dbReference type="RefSeq" id="XP_030754539.1">
    <property type="nucleotide sequence ID" value="XM_030898679.1"/>
</dbReference>
<dbReference type="GeneID" id="115881265"/>
<dbReference type="InterPro" id="IPR001024">
    <property type="entry name" value="PLAT/LH2_dom"/>
</dbReference>
<feature type="transmembrane region" description="Helical" evidence="8">
    <location>
        <begin position="1848"/>
        <end position="1875"/>
    </location>
</feature>
<dbReference type="SUPFAM" id="SSF49723">
    <property type="entry name" value="Lipase/lipooxygenase domain (PLAT/LH2 domain)"/>
    <property type="match status" value="1"/>
</dbReference>
<name>A0A6J2XVA7_SITOR</name>
<dbReference type="InterPro" id="IPR002859">
    <property type="entry name" value="PKD/REJ-like"/>
</dbReference>
<feature type="transmembrane region" description="Helical" evidence="8">
    <location>
        <begin position="979"/>
        <end position="1001"/>
    </location>
</feature>
<sequence>MSKTLYSPNMIFELILFIFGIIALGHSQKTCSNQNALKLTCYTNRLQVVTTATRLKRNEKLIFRIEQNPGSCDFDIEEFHLVTIPPFSATTTDKDLILKQEKINVKYSFIPEYRFTSGAATLKVFPVYNNAIVANPATCSFNVDPAPPKAIIRGETIQVYPADKETTIDGSDSENMDEETNKTKDLFFEWSCTELSGQVVNFCTKSYTDTFKNKPKLIIPPSAAQIRYNYRIDLEVYVKTRANLVRTNQMVQFDANPDMLQILCRKNCVPLTRKSLTSLPVILHGMCEKCGLDDTKHLSWTIVDEGGDESVDYKRLKNRIGGEFYLQSDSLQEDTTYIVTCELEGESELKLSRSFTLTTSQPPILKDCSIDPPSGVSFQTKFSVFCLYSIGDQHFEIFTVHKEKRSFLARVNHLYETRFSLPPGRITVLIKLMDEYGYTHEEKLTVQVEEYLHLDGKSAEEVNKIVSKAVKDVIRDAKSGKKGMAIQKLSGVVDSYSNLSKINKEIKKKLDERAFDALEMIGVTSPETARQALDLLSKITKEYEDKPDPDIAARAASLCVEAGSFYKELAKILPNPELEKEQLVSTVKSMAICSQVALNDNLEAVISAAVDVTVDLSTSGQMVTEKIQIEESYADYTDDTNSSENISKFGRAAQILETLCFSSSKIISKTMVPEEDPIISKEGSLTIVSVRRYSEVMRETNISIGKMLLSPSNDFSKQAKTSVFDILLCVTDKNPFWYIDNITLSSSVVYVRFEKSKYKPKKYTEKRSVIDDSSDGKVTDFNDPFILSFARDKTVTAKLIQSVEDKLPTKSISELNKETFYDMISVHRIYLFKNRGFKITFTDIPSEHYYDIVLTEMEKPTYAFFKKHYLTISQTDKEVKNRETPDYDRWYYLTLLPSKNMSSASGTNYKFSASTAACFGWNKTTKFWIYACHGFDEDNGNLTCLCHNGTILTPYVSSNRVNLVEDIEIEFELEIQTCWIIFITILTIFFFFLAVLFFASFEEKPNILKKVYFVGDVPNFFKFAYIIVVTTGRRRHSGTTSNITMKLHGTKSESFEHVLNYPDPELMMLQRSQDTWFVIATDKSLGDIEKVTVWFDSIGNNTRWYCSKIDIYDVQGEKLFHFKINRWFNVMESNQDFHVFDIKDCASTTDLEKDADNKDKMIRAIGNLVKSVNDNVNVWNLSLEHPFFMLKERLSIIFSNIMVISVLVMFMYNVPKFDESDSIEENEFSFSLKLIWIPFIASAIAFLYYCPLIYLLEMAKLKFKTRIRFFKRILEICWILLIIPIIISITLMIICGFWIPHNTSMLCLVSILIGTLMTGLIFQNVTTIFLSIFIRLPELAKYISNTKKRIIEFVELQRLFIYKRFGSMALRPYFQHFYSSLDNLTLKEKKKWETSKKSIVQLLEDLFMISSYVFFLYLVLLLDKNSMEVYSHTEIQRLVSGKYLGKEMEVEVYQDIFKYIKEILIPSFQSYLWYGRYLQIDPGMTRDFHNKYLGIMRLRQHRTKTARCRIPEQLRFLNITCRPPFDREKEFGDFFRNWETLKPIHTDSNERMAHTWDYSSSGVTGTSTYVGDLALYPGGGYVAPLGRTVVNSHINMFYLKKYKWLDLKTRAVFIEFLTYNPNCNLFNTVQVVFEIGASGYVTHRFEIQTRRLLVVESDFRGPQVVFVCFGLVLLLLTVRVTYKMIKKGKKFFSDALEVFDVIIVLLSMASIYLFINRIAQLNIYLTKLSESKNNEFVNYFHLFVADNTFTALSASLVFLATFRLWKLLRFMKIVKVMEKTLYHSSGPLLAALLYHSTFMVALSVIATSFFGSESEYFRNFYKSMTTLLLLSMNLIDDFPMHPFEQHKLGSAFFVLFALLSIYFINVYIVIITYYYSQAKTFYCNEKGMVQEYLKNKWIYYTTLLKVRLTQLRGGQDIPENLIQSISVDRYNDLCIVAKNRMKAMALISKCVLRNEEKSRTMTEEDYELISEVIWQLFRKDTDEKELFFKCEEEETVKFVDDRKIEKIASICEDLARNGEDMSRKFKSKRKPWIEERINRLNAMIEGLNVINRVLDNIKINV</sequence>
<feature type="domain" description="PLAT" evidence="10">
    <location>
        <begin position="1023"/>
        <end position="1142"/>
    </location>
</feature>
<dbReference type="Pfam" id="PF20519">
    <property type="entry name" value="Polycystin_dom"/>
    <property type="match status" value="1"/>
</dbReference>
<keyword evidence="3 8" id="KW-0812">Transmembrane</keyword>
<feature type="transmembrane region" description="Helical" evidence="8">
    <location>
        <begin position="1399"/>
        <end position="1422"/>
    </location>
</feature>
<evidence type="ECO:0000259" key="10">
    <source>
        <dbReference type="PROSITE" id="PS50095"/>
    </source>
</evidence>
<evidence type="ECO:0000313" key="12">
    <source>
        <dbReference type="RefSeq" id="XP_030754539.1"/>
    </source>
</evidence>
<evidence type="ECO:0000256" key="6">
    <source>
        <dbReference type="ARBA" id="ARBA00023136"/>
    </source>
</evidence>
<evidence type="ECO:0000313" key="11">
    <source>
        <dbReference type="Proteomes" id="UP000504635"/>
    </source>
</evidence>
<evidence type="ECO:0000256" key="1">
    <source>
        <dbReference type="ARBA" id="ARBA00004141"/>
    </source>
</evidence>